<reference evidence="2" key="1">
    <citation type="submission" date="2019-10" db="EMBL/GenBank/DDBJ databases">
        <title>The sequence and de novo assembly of the wild yak genome.</title>
        <authorList>
            <person name="Liu Y."/>
        </authorList>
    </citation>
    <scope>NUCLEOTIDE SEQUENCE [LARGE SCALE GENOMIC DNA]</scope>
    <source>
        <strain evidence="2">WY2019</strain>
    </source>
</reference>
<dbReference type="EMBL" id="VBQZ03000258">
    <property type="protein sequence ID" value="MXQ98644.1"/>
    <property type="molecule type" value="Genomic_DNA"/>
</dbReference>
<evidence type="ECO:0000256" key="1">
    <source>
        <dbReference type="SAM" id="Phobius"/>
    </source>
</evidence>
<keyword evidence="3" id="KW-1185">Reference proteome</keyword>
<accession>A0A6B0SFB5</accession>
<keyword evidence="1" id="KW-0812">Transmembrane</keyword>
<evidence type="ECO:0000313" key="2">
    <source>
        <dbReference type="EMBL" id="MXQ98644.1"/>
    </source>
</evidence>
<feature type="transmembrane region" description="Helical" evidence="1">
    <location>
        <begin position="12"/>
        <end position="32"/>
    </location>
</feature>
<dbReference type="Proteomes" id="UP000322234">
    <property type="component" value="Unassembled WGS sequence"/>
</dbReference>
<comment type="caution">
    <text evidence="2">The sequence shown here is derived from an EMBL/GenBank/DDBJ whole genome shotgun (WGS) entry which is preliminary data.</text>
</comment>
<organism evidence="2 3">
    <name type="scientific">Bos mutus</name>
    <name type="common">wild yak</name>
    <dbReference type="NCBI Taxonomy" id="72004"/>
    <lineage>
        <taxon>Eukaryota</taxon>
        <taxon>Metazoa</taxon>
        <taxon>Chordata</taxon>
        <taxon>Craniata</taxon>
        <taxon>Vertebrata</taxon>
        <taxon>Euteleostomi</taxon>
        <taxon>Mammalia</taxon>
        <taxon>Eutheria</taxon>
        <taxon>Laurasiatheria</taxon>
        <taxon>Artiodactyla</taxon>
        <taxon>Ruminantia</taxon>
        <taxon>Pecora</taxon>
        <taxon>Bovidae</taxon>
        <taxon>Bovinae</taxon>
        <taxon>Bos</taxon>
    </lineage>
</organism>
<proteinExistence type="predicted"/>
<gene>
    <name evidence="2" type="ORF">E5288_WYG021859</name>
</gene>
<feature type="transmembrane region" description="Helical" evidence="1">
    <location>
        <begin position="44"/>
        <end position="62"/>
    </location>
</feature>
<sequence length="160" mass="18316">MISFPQSASALAFSQVIASASVSPFQLMFFSGGQCGHVGRPEELLLMFKIALVVIFLHITLVTSLEGSQTYFLGIMSLFSTWYVPSEKGEEKFDKWSKRPKSNLSYKKQDSDDYKECKRHKVWISKELSVIEYFSRWKFKTFKQDGVTVVVTTPEGNFEQ</sequence>
<name>A0A6B0SFB5_9CETA</name>
<evidence type="ECO:0000313" key="3">
    <source>
        <dbReference type="Proteomes" id="UP000322234"/>
    </source>
</evidence>
<protein>
    <submittedName>
        <fullName evidence="2">Uncharacterized protein</fullName>
    </submittedName>
</protein>
<keyword evidence="1" id="KW-0472">Membrane</keyword>
<dbReference type="AlphaFoldDB" id="A0A6B0SFB5"/>
<keyword evidence="1" id="KW-1133">Transmembrane helix</keyword>